<sequence length="426" mass="46702">MNTQDMKPSTALTKAPSNRFTPAQKRFTQAALTSAMLACFSAPSMAQSWHDVLSEASTWADLNLRYESVDQDNALDDASALTLRTRLGFKSGTLNGFSFTAEVEDSRIVMGQGDYTVGPTGYNVGEYSVIADPETTEVDQAFIQYKNEKLTLKGGRQVIALDNHRFVGHVGWRQDRQTFDGVTATYALNEKVNFFYGYLTQRNRIFAEAADFDSKDHLFNASFKTAVGKFTAYGYLLEIDNDTDNALDTYGIRYNGSMKGETVNWAYGAEFATQSSESGSGDTATDYDASYINANLAATFSGITAKIDYELLGSDDGAYGFATPLATLHKFNGWTDQFLGTPAQGLQDITFSVSGKLAGGKWLLAYHDFSADEATAEVDDLGSEINVQYVTKVIDNVTLAVKYGSYSAGDTKVDANKLWMWASTRF</sequence>
<gene>
    <name evidence="3" type="ordered locus">ambt_15125</name>
</gene>
<keyword evidence="4" id="KW-1185">Reference proteome</keyword>
<reference evidence="3 4" key="1">
    <citation type="journal article" date="2011" name="J. Bacteriol.">
        <title>Complete genome sequence of the polycyclic aromatic hydrocarbon-degrading bacterium Alteromonas sp. strain SN2.</title>
        <authorList>
            <person name="Jin H.M."/>
            <person name="Jeong H."/>
            <person name="Moon E.J."/>
            <person name="Math R.K."/>
            <person name="Lee K."/>
            <person name="Kim H.J."/>
            <person name="Jeon C.O."/>
            <person name="Oh T.K."/>
            <person name="Kim J.F."/>
        </authorList>
    </citation>
    <scope>NUCLEOTIDE SEQUENCE [LARGE SCALE GENOMIC DNA]</scope>
    <source>
        <strain evidence="4">JCM 17741 / KACC 18427 / KCTC 11700BP / SN2</strain>
    </source>
</reference>
<proteinExistence type="predicted"/>
<organism evidence="3 4">
    <name type="scientific">Alteromonas naphthalenivorans</name>
    <dbReference type="NCBI Taxonomy" id="715451"/>
    <lineage>
        <taxon>Bacteria</taxon>
        <taxon>Pseudomonadati</taxon>
        <taxon>Pseudomonadota</taxon>
        <taxon>Gammaproteobacteria</taxon>
        <taxon>Alteromonadales</taxon>
        <taxon>Alteromonadaceae</taxon>
        <taxon>Alteromonas/Salinimonas group</taxon>
        <taxon>Alteromonas</taxon>
    </lineage>
</organism>
<dbReference type="Pfam" id="PF13372">
    <property type="entry name" value="Alginate_exp"/>
    <property type="match status" value="1"/>
</dbReference>
<evidence type="ECO:0000313" key="3">
    <source>
        <dbReference type="EMBL" id="AEF04535.1"/>
    </source>
</evidence>
<name>F5ZER5_ALTNA</name>
<accession>F5ZER5</accession>
<evidence type="ECO:0000259" key="2">
    <source>
        <dbReference type="Pfam" id="PF13372"/>
    </source>
</evidence>
<dbReference type="EMBL" id="CP002339">
    <property type="protein sequence ID" value="AEF04535.1"/>
    <property type="molecule type" value="Genomic_DNA"/>
</dbReference>
<feature type="signal peptide" evidence="1">
    <location>
        <begin position="1"/>
        <end position="46"/>
    </location>
</feature>
<dbReference type="InterPro" id="IPR025388">
    <property type="entry name" value="Alginate_export_dom"/>
</dbReference>
<keyword evidence="1" id="KW-0732">Signal</keyword>
<protein>
    <recommendedName>
        <fullName evidence="2">Alginate export domain-containing protein</fullName>
    </recommendedName>
</protein>
<evidence type="ECO:0000313" key="4">
    <source>
        <dbReference type="Proteomes" id="UP000000683"/>
    </source>
</evidence>
<dbReference type="Proteomes" id="UP000000683">
    <property type="component" value="Chromosome"/>
</dbReference>
<feature type="domain" description="Alginate export" evidence="2">
    <location>
        <begin position="78"/>
        <end position="278"/>
    </location>
</feature>
<dbReference type="AlphaFoldDB" id="F5ZER5"/>
<dbReference type="HOGENOM" id="CLU_045097_0_0_6"/>
<feature type="chain" id="PRO_5003330598" description="Alginate export domain-containing protein" evidence="1">
    <location>
        <begin position="47"/>
        <end position="426"/>
    </location>
</feature>
<dbReference type="KEGG" id="alt:ambt_15125"/>
<dbReference type="eggNOG" id="ENOG502Z7YP">
    <property type="taxonomic scope" value="Bacteria"/>
</dbReference>
<evidence type="ECO:0000256" key="1">
    <source>
        <dbReference type="SAM" id="SignalP"/>
    </source>
</evidence>